<name>A0ABQ0SXB4_9BACL</name>
<evidence type="ECO:0000313" key="2">
    <source>
        <dbReference type="Proteomes" id="UP000317180"/>
    </source>
</evidence>
<reference evidence="1 2" key="1">
    <citation type="submission" date="2019-06" db="EMBL/GenBank/DDBJ databases">
        <title>Whole genome shotgun sequence of Brevibacillus agri NBRC 15538.</title>
        <authorList>
            <person name="Hosoyama A."/>
            <person name="Uohara A."/>
            <person name="Ohji S."/>
            <person name="Ichikawa N."/>
        </authorList>
    </citation>
    <scope>NUCLEOTIDE SEQUENCE [LARGE SCALE GENOMIC DNA]</scope>
    <source>
        <strain evidence="1 2">NBRC 15538</strain>
    </source>
</reference>
<comment type="caution">
    <text evidence="1">The sequence shown here is derived from an EMBL/GenBank/DDBJ whole genome shotgun (WGS) entry which is preliminary data.</text>
</comment>
<dbReference type="Proteomes" id="UP000317180">
    <property type="component" value="Unassembled WGS sequence"/>
</dbReference>
<sequence>MTGTAYTVDKPGKGRFFWRVLVLDSKGFGQTSFDTDHVEGVRYNGVKEFVLK</sequence>
<gene>
    <name evidence="1" type="ORF">BAG01nite_41320</name>
</gene>
<evidence type="ECO:0000313" key="1">
    <source>
        <dbReference type="EMBL" id="GED28030.1"/>
    </source>
</evidence>
<dbReference type="EMBL" id="BJOD01000057">
    <property type="protein sequence ID" value="GED28030.1"/>
    <property type="molecule type" value="Genomic_DNA"/>
</dbReference>
<proteinExistence type="predicted"/>
<accession>A0ABQ0SXB4</accession>
<protein>
    <submittedName>
        <fullName evidence="1">Uncharacterized protein</fullName>
    </submittedName>
</protein>
<organism evidence="1 2">
    <name type="scientific">Brevibacillus agri</name>
    <dbReference type="NCBI Taxonomy" id="51101"/>
    <lineage>
        <taxon>Bacteria</taxon>
        <taxon>Bacillati</taxon>
        <taxon>Bacillota</taxon>
        <taxon>Bacilli</taxon>
        <taxon>Bacillales</taxon>
        <taxon>Paenibacillaceae</taxon>
        <taxon>Brevibacillus</taxon>
    </lineage>
</organism>
<keyword evidence="2" id="KW-1185">Reference proteome</keyword>
<dbReference type="RefSeq" id="WP_007787489.1">
    <property type="nucleotide sequence ID" value="NZ_BJOD01000057.1"/>
</dbReference>
<dbReference type="GeneID" id="82813887"/>